<keyword evidence="10" id="KW-1185">Reference proteome</keyword>
<evidence type="ECO:0000313" key="9">
    <source>
        <dbReference type="EMBL" id="SJZ52195.1"/>
    </source>
</evidence>
<dbReference type="PANTHER" id="PTHR34701:SF1">
    <property type="entry name" value="TRANSCRIPTIONAL REGULATOR MRAZ"/>
    <property type="match status" value="1"/>
</dbReference>
<dbReference type="InterPro" id="IPR035642">
    <property type="entry name" value="MraZ_N"/>
</dbReference>
<keyword evidence="4 7" id="KW-0805">Transcription regulation</keyword>
<dbReference type="InterPro" id="IPR038619">
    <property type="entry name" value="MraZ_sf"/>
</dbReference>
<dbReference type="CDD" id="cd16321">
    <property type="entry name" value="MraZ_C"/>
    <property type="match status" value="1"/>
</dbReference>
<evidence type="ECO:0000256" key="2">
    <source>
        <dbReference type="ARBA" id="ARBA00022490"/>
    </source>
</evidence>
<organism evidence="9 10">
    <name type="scientific">Treponema berlinense</name>
    <dbReference type="NCBI Taxonomy" id="225004"/>
    <lineage>
        <taxon>Bacteria</taxon>
        <taxon>Pseudomonadati</taxon>
        <taxon>Spirochaetota</taxon>
        <taxon>Spirochaetia</taxon>
        <taxon>Spirochaetales</taxon>
        <taxon>Treponemataceae</taxon>
        <taxon>Treponema</taxon>
    </lineage>
</organism>
<comment type="similarity">
    <text evidence="7">Belongs to the MraZ family.</text>
</comment>
<dbReference type="InterPro" id="IPR003444">
    <property type="entry name" value="MraZ"/>
</dbReference>
<dbReference type="GO" id="GO:0000976">
    <property type="term" value="F:transcription cis-regulatory region binding"/>
    <property type="evidence" value="ECO:0007669"/>
    <property type="project" value="TreeGrafter"/>
</dbReference>
<proteinExistence type="inferred from homology"/>
<accession>A0A1T4LBY4</accession>
<reference evidence="9 10" key="1">
    <citation type="submission" date="2017-02" db="EMBL/GenBank/DDBJ databases">
        <authorList>
            <person name="Peterson S.W."/>
        </authorList>
    </citation>
    <scope>NUCLEOTIDE SEQUENCE [LARGE SCALE GENOMIC DNA]</scope>
    <source>
        <strain evidence="9 10">ATCC BAA-909</strain>
    </source>
</reference>
<evidence type="ECO:0000256" key="1">
    <source>
        <dbReference type="ARBA" id="ARBA00013860"/>
    </source>
</evidence>
<dbReference type="GO" id="GO:0005737">
    <property type="term" value="C:cytoplasm"/>
    <property type="evidence" value="ECO:0007669"/>
    <property type="project" value="UniProtKB-UniRule"/>
</dbReference>
<dbReference type="InterPro" id="IPR035644">
    <property type="entry name" value="MraZ_C"/>
</dbReference>
<dbReference type="InterPro" id="IPR007159">
    <property type="entry name" value="SpoVT-AbrB_dom"/>
</dbReference>
<name>A0A1T4LBY4_9SPIR</name>
<keyword evidence="6 7" id="KW-0804">Transcription</keyword>
<evidence type="ECO:0000313" key="10">
    <source>
        <dbReference type="Proteomes" id="UP000190395"/>
    </source>
</evidence>
<dbReference type="InterPro" id="IPR037914">
    <property type="entry name" value="SpoVT-AbrB_sf"/>
</dbReference>
<evidence type="ECO:0000256" key="3">
    <source>
        <dbReference type="ARBA" id="ARBA00022737"/>
    </source>
</evidence>
<evidence type="ECO:0000256" key="7">
    <source>
        <dbReference type="HAMAP-Rule" id="MF_01008"/>
    </source>
</evidence>
<dbReference type="NCBIfam" id="TIGR00242">
    <property type="entry name" value="division/cell wall cluster transcriptional repressor MraZ"/>
    <property type="match status" value="1"/>
</dbReference>
<feature type="domain" description="SpoVT-AbrB" evidence="8">
    <location>
        <begin position="7"/>
        <end position="54"/>
    </location>
</feature>
<dbReference type="EMBL" id="FUXC01000002">
    <property type="protein sequence ID" value="SJZ52195.1"/>
    <property type="molecule type" value="Genomic_DNA"/>
</dbReference>
<evidence type="ECO:0000256" key="6">
    <source>
        <dbReference type="ARBA" id="ARBA00023163"/>
    </source>
</evidence>
<evidence type="ECO:0000256" key="4">
    <source>
        <dbReference type="ARBA" id="ARBA00023015"/>
    </source>
</evidence>
<dbReference type="STRING" id="225004.SAMN02745152_00468"/>
<evidence type="ECO:0000259" key="8">
    <source>
        <dbReference type="PROSITE" id="PS51740"/>
    </source>
</evidence>
<dbReference type="GO" id="GO:2000143">
    <property type="term" value="P:negative regulation of DNA-templated transcription initiation"/>
    <property type="evidence" value="ECO:0007669"/>
    <property type="project" value="TreeGrafter"/>
</dbReference>
<dbReference type="Gene3D" id="3.40.1550.20">
    <property type="entry name" value="Transcriptional regulator MraZ domain"/>
    <property type="match status" value="1"/>
</dbReference>
<dbReference type="PANTHER" id="PTHR34701">
    <property type="entry name" value="TRANSCRIPTIONAL REGULATOR MRAZ"/>
    <property type="match status" value="1"/>
</dbReference>
<protein>
    <recommendedName>
        <fullName evidence="1 7">Transcriptional regulator MraZ</fullName>
    </recommendedName>
</protein>
<feature type="domain" description="SpoVT-AbrB" evidence="8">
    <location>
        <begin position="84"/>
        <end position="127"/>
    </location>
</feature>
<dbReference type="Pfam" id="PF02381">
    <property type="entry name" value="MraZ"/>
    <property type="match status" value="2"/>
</dbReference>
<dbReference type="HAMAP" id="MF_01008">
    <property type="entry name" value="MraZ"/>
    <property type="match status" value="1"/>
</dbReference>
<sequence length="151" mass="17413">MELLTGEYRNTLDEKGRILFPAKLRNELFGESEKNILIVTQSFDRCLWLYTLEEWKALSSKIMETASPFSKQNRLVLRSLIAPAQEVELDKAGRLSIPQSLREYAGLSKDCIILGINRYMELWDSESYKSYLEENEQDLKDAAEALSTINL</sequence>
<dbReference type="SUPFAM" id="SSF89447">
    <property type="entry name" value="AbrB/MazE/MraZ-like"/>
    <property type="match status" value="1"/>
</dbReference>
<dbReference type="CDD" id="cd16320">
    <property type="entry name" value="MraZ_N"/>
    <property type="match status" value="1"/>
</dbReference>
<dbReference type="GO" id="GO:0003700">
    <property type="term" value="F:DNA-binding transcription factor activity"/>
    <property type="evidence" value="ECO:0007669"/>
    <property type="project" value="UniProtKB-UniRule"/>
</dbReference>
<keyword evidence="3" id="KW-0677">Repeat</keyword>
<dbReference type="AlphaFoldDB" id="A0A1T4LBY4"/>
<comment type="subunit">
    <text evidence="7">Forms oligomers.</text>
</comment>
<dbReference type="PROSITE" id="PS51740">
    <property type="entry name" value="SPOVT_ABRB"/>
    <property type="match status" value="2"/>
</dbReference>
<dbReference type="GO" id="GO:0009295">
    <property type="term" value="C:nucleoid"/>
    <property type="evidence" value="ECO:0007669"/>
    <property type="project" value="UniProtKB-SubCell"/>
</dbReference>
<evidence type="ECO:0000256" key="5">
    <source>
        <dbReference type="ARBA" id="ARBA00023125"/>
    </source>
</evidence>
<dbReference type="Proteomes" id="UP000190395">
    <property type="component" value="Unassembled WGS sequence"/>
</dbReference>
<comment type="subcellular location">
    <subcellularLocation>
        <location evidence="7">Cytoplasm</location>
        <location evidence="7">Nucleoid</location>
    </subcellularLocation>
</comment>
<keyword evidence="2 7" id="KW-0963">Cytoplasm</keyword>
<keyword evidence="5 7" id="KW-0238">DNA-binding</keyword>
<gene>
    <name evidence="7" type="primary">mraZ</name>
    <name evidence="9" type="ORF">SAMN02745152_00468</name>
</gene>
<dbReference type="InterPro" id="IPR020603">
    <property type="entry name" value="MraZ_dom"/>
</dbReference>